<dbReference type="EMBL" id="MU839834">
    <property type="protein sequence ID" value="KAK1754905.1"/>
    <property type="molecule type" value="Genomic_DNA"/>
</dbReference>
<protein>
    <recommendedName>
        <fullName evidence="4">Secreted protein</fullName>
    </recommendedName>
</protein>
<accession>A0AAJ0FB85</accession>
<keyword evidence="1" id="KW-0732">Signal</keyword>
<name>A0AAJ0FB85_9PEZI</name>
<proteinExistence type="predicted"/>
<gene>
    <name evidence="2" type="ORF">QBC47DRAFT_446608</name>
</gene>
<comment type="caution">
    <text evidence="2">The sequence shown here is derived from an EMBL/GenBank/DDBJ whole genome shotgun (WGS) entry which is preliminary data.</text>
</comment>
<sequence length="132" mass="15170">MCIIVFLYHRLMNWRVLGWCFLIRMQMSVTAGSQDHTQLSKPAKDCQNPKVSTLEPRLWLYGSTTRQGRDYELGMDVFSRTDGEVEIKGMYYRFRGIAYLRAVGKVGKVGQGKSMYRCEQIALGTKDQVCTV</sequence>
<reference evidence="2" key="1">
    <citation type="submission" date="2023-06" db="EMBL/GenBank/DDBJ databases">
        <title>Genome-scale phylogeny and comparative genomics of the fungal order Sordariales.</title>
        <authorList>
            <consortium name="Lawrence Berkeley National Laboratory"/>
            <person name="Hensen N."/>
            <person name="Bonometti L."/>
            <person name="Westerberg I."/>
            <person name="Brannstrom I.O."/>
            <person name="Guillou S."/>
            <person name="Cros-Aarteil S."/>
            <person name="Calhoun S."/>
            <person name="Haridas S."/>
            <person name="Kuo A."/>
            <person name="Mondo S."/>
            <person name="Pangilinan J."/>
            <person name="Riley R."/>
            <person name="Labutti K."/>
            <person name="Andreopoulos B."/>
            <person name="Lipzen A."/>
            <person name="Chen C."/>
            <person name="Yanf M."/>
            <person name="Daum C."/>
            <person name="Ng V."/>
            <person name="Clum A."/>
            <person name="Steindorff A."/>
            <person name="Ohm R."/>
            <person name="Martin F."/>
            <person name="Silar P."/>
            <person name="Natvig D."/>
            <person name="Lalanne C."/>
            <person name="Gautier V."/>
            <person name="Ament-Velasquez S.L."/>
            <person name="Kruys A."/>
            <person name="Hutchinson M.I."/>
            <person name="Powell A.J."/>
            <person name="Barry K."/>
            <person name="Miller A.N."/>
            <person name="Grigoriev I.V."/>
            <person name="Debuchy R."/>
            <person name="Gladieux P."/>
            <person name="Thoren M.H."/>
            <person name="Johannesson H."/>
        </authorList>
    </citation>
    <scope>NUCLEOTIDE SEQUENCE</scope>
    <source>
        <strain evidence="2">PSN4</strain>
    </source>
</reference>
<keyword evidence="3" id="KW-1185">Reference proteome</keyword>
<dbReference type="AlphaFoldDB" id="A0AAJ0FB85"/>
<evidence type="ECO:0008006" key="4">
    <source>
        <dbReference type="Google" id="ProtNLM"/>
    </source>
</evidence>
<evidence type="ECO:0000313" key="2">
    <source>
        <dbReference type="EMBL" id="KAK1754905.1"/>
    </source>
</evidence>
<evidence type="ECO:0000256" key="1">
    <source>
        <dbReference type="SAM" id="SignalP"/>
    </source>
</evidence>
<feature type="chain" id="PRO_5042495399" description="Secreted protein" evidence="1">
    <location>
        <begin position="33"/>
        <end position="132"/>
    </location>
</feature>
<dbReference type="Proteomes" id="UP001239445">
    <property type="component" value="Unassembled WGS sequence"/>
</dbReference>
<feature type="signal peptide" evidence="1">
    <location>
        <begin position="1"/>
        <end position="32"/>
    </location>
</feature>
<evidence type="ECO:0000313" key="3">
    <source>
        <dbReference type="Proteomes" id="UP001239445"/>
    </source>
</evidence>
<organism evidence="2 3">
    <name type="scientific">Echria macrotheca</name>
    <dbReference type="NCBI Taxonomy" id="438768"/>
    <lineage>
        <taxon>Eukaryota</taxon>
        <taxon>Fungi</taxon>
        <taxon>Dikarya</taxon>
        <taxon>Ascomycota</taxon>
        <taxon>Pezizomycotina</taxon>
        <taxon>Sordariomycetes</taxon>
        <taxon>Sordariomycetidae</taxon>
        <taxon>Sordariales</taxon>
        <taxon>Schizotheciaceae</taxon>
        <taxon>Echria</taxon>
    </lineage>
</organism>